<organism evidence="2 3">
    <name type="scientific">Flavisphingopyxis soli</name>
    <dbReference type="NCBI Taxonomy" id="2601267"/>
    <lineage>
        <taxon>Bacteria</taxon>
        <taxon>Pseudomonadati</taxon>
        <taxon>Pseudomonadota</taxon>
        <taxon>Alphaproteobacteria</taxon>
        <taxon>Sphingomonadales</taxon>
        <taxon>Sphingopyxidaceae</taxon>
        <taxon>Flavisphingopyxis</taxon>
    </lineage>
</organism>
<evidence type="ECO:0008006" key="4">
    <source>
        <dbReference type="Google" id="ProtNLM"/>
    </source>
</evidence>
<dbReference type="PROSITE" id="PS51257">
    <property type="entry name" value="PROKAR_LIPOPROTEIN"/>
    <property type="match status" value="1"/>
</dbReference>
<keyword evidence="3" id="KW-1185">Reference proteome</keyword>
<name>A0A5C6UML9_9SPHN</name>
<evidence type="ECO:0000313" key="2">
    <source>
        <dbReference type="EMBL" id="TXC73346.1"/>
    </source>
</evidence>
<dbReference type="EMBL" id="VOPY01000001">
    <property type="protein sequence ID" value="TXC73346.1"/>
    <property type="molecule type" value="Genomic_DNA"/>
</dbReference>
<accession>A0A5C6UML9</accession>
<comment type="caution">
    <text evidence="2">The sequence shown here is derived from an EMBL/GenBank/DDBJ whole genome shotgun (WGS) entry which is preliminary data.</text>
</comment>
<feature type="region of interest" description="Disordered" evidence="1">
    <location>
        <begin position="22"/>
        <end position="48"/>
    </location>
</feature>
<gene>
    <name evidence="2" type="ORF">FSZ31_00845</name>
</gene>
<dbReference type="AlphaFoldDB" id="A0A5C6UML9"/>
<reference evidence="2 3" key="1">
    <citation type="submission" date="2019-08" db="EMBL/GenBank/DDBJ databases">
        <title>Sphingorhabdus soil sp. nov., isolated from arctic soil.</title>
        <authorList>
            <person name="Liu Y."/>
        </authorList>
    </citation>
    <scope>NUCLEOTIDE SEQUENCE [LARGE SCALE GENOMIC DNA]</scope>
    <source>
        <strain evidence="2 3">D-2Q-5-6</strain>
    </source>
</reference>
<proteinExistence type="predicted"/>
<dbReference type="RefSeq" id="WP_147121183.1">
    <property type="nucleotide sequence ID" value="NZ_VOPY01000001.1"/>
</dbReference>
<dbReference type="OrthoDB" id="7432862at2"/>
<evidence type="ECO:0000313" key="3">
    <source>
        <dbReference type="Proteomes" id="UP000321129"/>
    </source>
</evidence>
<evidence type="ECO:0000256" key="1">
    <source>
        <dbReference type="SAM" id="MobiDB-lite"/>
    </source>
</evidence>
<dbReference type="Proteomes" id="UP000321129">
    <property type="component" value="Unassembled WGS sequence"/>
</dbReference>
<protein>
    <recommendedName>
        <fullName evidence="4">META domain-containing protein</fullName>
    </recommendedName>
</protein>
<sequence>MRARAFLVLSALVLVGCGSRDDRAAPQGVDRSANESAPQAQAKTLPPPDSLVGEWRVAGIDGNSLTGNIGIAVSIDENTIGYEPRCRGFVWNYRYARGEVGVTRAPPLNSPVDGVPAPVCLVAVPPELIALGKAFDAVEQAGRTPENGVLLSGGGHSVTLFSQ</sequence>